<name>A0A951QH51_9CYAN</name>
<protein>
    <submittedName>
        <fullName evidence="2">LOG family protein</fullName>
    </submittedName>
</protein>
<comment type="caution">
    <text evidence="2">The sequence shown here is derived from an EMBL/GenBank/DDBJ whole genome shotgun (WGS) entry which is preliminary data.</text>
</comment>
<dbReference type="Gene3D" id="3.40.50.450">
    <property type="match status" value="1"/>
</dbReference>
<dbReference type="EMBL" id="JAHHHD010000051">
    <property type="protein sequence ID" value="MBW4661974.1"/>
    <property type="molecule type" value="Genomic_DNA"/>
</dbReference>
<accession>A0A951QH51</accession>
<organism evidence="2 3">
    <name type="scientific">Drouetiella hepatica Uher 2000/2452</name>
    <dbReference type="NCBI Taxonomy" id="904376"/>
    <lineage>
        <taxon>Bacteria</taxon>
        <taxon>Bacillati</taxon>
        <taxon>Cyanobacteriota</taxon>
        <taxon>Cyanophyceae</taxon>
        <taxon>Oculatellales</taxon>
        <taxon>Oculatellaceae</taxon>
        <taxon>Drouetiella</taxon>
    </lineage>
</organism>
<dbReference type="GO" id="GO:0005829">
    <property type="term" value="C:cytosol"/>
    <property type="evidence" value="ECO:0007669"/>
    <property type="project" value="TreeGrafter"/>
</dbReference>
<dbReference type="PANTHER" id="PTHR31223">
    <property type="entry name" value="LOG FAMILY PROTEIN YJL055W"/>
    <property type="match status" value="1"/>
</dbReference>
<dbReference type="Pfam" id="PF03641">
    <property type="entry name" value="Lysine_decarbox"/>
    <property type="match status" value="1"/>
</dbReference>
<proteinExistence type="inferred from homology"/>
<reference evidence="2" key="1">
    <citation type="submission" date="2021-05" db="EMBL/GenBank/DDBJ databases">
        <authorList>
            <person name="Pietrasiak N."/>
            <person name="Ward R."/>
            <person name="Stajich J.E."/>
            <person name="Kurbessoian T."/>
        </authorList>
    </citation>
    <scope>NUCLEOTIDE SEQUENCE</scope>
    <source>
        <strain evidence="2">UHER 2000/2452</strain>
    </source>
</reference>
<sequence length="196" mass="21862">MRYFCVLGDVEEYTGIDFVEMAGRLAFAMAREGIGLVCEDGSSELTRRISGIITENGVRVIRVSSRSPLSSEGAEKSDGRVAVSELHEYKTMIFTLSDSFVVLPGGVSTLDLLMEYLTWMPRVLGRKPVYIVNAAGYWSPLLQMFEKMRLESFLPDDFHARYTEFADVECIVPNFLATLLSRTSPARFDSGSSELS</sequence>
<dbReference type="GO" id="GO:0009691">
    <property type="term" value="P:cytokinin biosynthetic process"/>
    <property type="evidence" value="ECO:0007669"/>
    <property type="project" value="TreeGrafter"/>
</dbReference>
<dbReference type="GO" id="GO:0016799">
    <property type="term" value="F:hydrolase activity, hydrolyzing N-glycosyl compounds"/>
    <property type="evidence" value="ECO:0007669"/>
    <property type="project" value="TreeGrafter"/>
</dbReference>
<dbReference type="PANTHER" id="PTHR31223:SF70">
    <property type="entry name" value="LOG FAMILY PROTEIN YJL055W"/>
    <property type="match status" value="1"/>
</dbReference>
<evidence type="ECO:0000313" key="3">
    <source>
        <dbReference type="Proteomes" id="UP000757435"/>
    </source>
</evidence>
<reference evidence="2" key="2">
    <citation type="journal article" date="2022" name="Microbiol. Resour. Announc.">
        <title>Metagenome Sequencing to Explore Phylogenomics of Terrestrial Cyanobacteria.</title>
        <authorList>
            <person name="Ward R.D."/>
            <person name="Stajich J.E."/>
            <person name="Johansen J.R."/>
            <person name="Huntemann M."/>
            <person name="Clum A."/>
            <person name="Foster B."/>
            <person name="Foster B."/>
            <person name="Roux S."/>
            <person name="Palaniappan K."/>
            <person name="Varghese N."/>
            <person name="Mukherjee S."/>
            <person name="Reddy T.B.K."/>
            <person name="Daum C."/>
            <person name="Copeland A."/>
            <person name="Chen I.A."/>
            <person name="Ivanova N.N."/>
            <person name="Kyrpides N.C."/>
            <person name="Shapiro N."/>
            <person name="Eloe-Fadrosh E.A."/>
            <person name="Pietrasiak N."/>
        </authorList>
    </citation>
    <scope>NUCLEOTIDE SEQUENCE</scope>
    <source>
        <strain evidence="2">UHER 2000/2452</strain>
    </source>
</reference>
<dbReference type="Proteomes" id="UP000757435">
    <property type="component" value="Unassembled WGS sequence"/>
</dbReference>
<dbReference type="InterPro" id="IPR031100">
    <property type="entry name" value="LOG_fam"/>
</dbReference>
<dbReference type="AlphaFoldDB" id="A0A951QH51"/>
<gene>
    <name evidence="2" type="ORF">KME15_25215</name>
</gene>
<evidence type="ECO:0000313" key="2">
    <source>
        <dbReference type="EMBL" id="MBW4661974.1"/>
    </source>
</evidence>
<comment type="similarity">
    <text evidence="1">Belongs to the LOG family.</text>
</comment>
<evidence type="ECO:0000256" key="1">
    <source>
        <dbReference type="ARBA" id="ARBA00006763"/>
    </source>
</evidence>
<dbReference type="SUPFAM" id="SSF102405">
    <property type="entry name" value="MCP/YpsA-like"/>
    <property type="match status" value="1"/>
</dbReference>